<feature type="signal peptide" evidence="1">
    <location>
        <begin position="1"/>
        <end position="19"/>
    </location>
</feature>
<dbReference type="HOGENOM" id="CLU_907132_0_0_1"/>
<dbReference type="Proteomes" id="UP000007266">
    <property type="component" value="Linkage group 2"/>
</dbReference>
<gene>
    <name evidence="3" type="primary">AUGUSTUS-3.0.2_00668</name>
    <name evidence="3" type="ORF">TcasGA2_TC000668</name>
</gene>
<keyword evidence="1" id="KW-0732">Signal</keyword>
<dbReference type="PROSITE" id="PS51019">
    <property type="entry name" value="REELIN"/>
    <property type="match status" value="1"/>
</dbReference>
<dbReference type="PANTHER" id="PTHR45828">
    <property type="entry name" value="CYTOCHROME B561/FERRIC REDUCTASE TRANSMEMBRANE"/>
    <property type="match status" value="1"/>
</dbReference>
<dbReference type="AlphaFoldDB" id="D6W8Z4"/>
<protein>
    <submittedName>
        <fullName evidence="3">Ferric-chelate reductase 1 homolog-like Protein</fullName>
    </submittedName>
</protein>
<dbReference type="Pfam" id="PF02014">
    <property type="entry name" value="Reeler"/>
    <property type="match status" value="1"/>
</dbReference>
<dbReference type="CDD" id="cd08544">
    <property type="entry name" value="Reeler"/>
    <property type="match status" value="1"/>
</dbReference>
<dbReference type="eggNOG" id="ENOG502S1WW">
    <property type="taxonomic scope" value="Eukaryota"/>
</dbReference>
<evidence type="ECO:0000259" key="2">
    <source>
        <dbReference type="PROSITE" id="PS51019"/>
    </source>
</evidence>
<organism evidence="3 4">
    <name type="scientific">Tribolium castaneum</name>
    <name type="common">Red flour beetle</name>
    <dbReference type="NCBI Taxonomy" id="7070"/>
    <lineage>
        <taxon>Eukaryota</taxon>
        <taxon>Metazoa</taxon>
        <taxon>Ecdysozoa</taxon>
        <taxon>Arthropoda</taxon>
        <taxon>Hexapoda</taxon>
        <taxon>Insecta</taxon>
        <taxon>Pterygota</taxon>
        <taxon>Neoptera</taxon>
        <taxon>Endopterygota</taxon>
        <taxon>Coleoptera</taxon>
        <taxon>Polyphaga</taxon>
        <taxon>Cucujiformia</taxon>
        <taxon>Tenebrionidae</taxon>
        <taxon>Tenebrionidae incertae sedis</taxon>
        <taxon>Tribolium</taxon>
    </lineage>
</organism>
<sequence>MKRLSLFLVLVTGVFTVVGFPDGAPVDACVKPRPNQPYHGQARPQPPSTNPFQVIQSSAQYGPGTQITVTIQGADYFKGFFIQARDVASNGWLGEWVETPNTKIHPECSAITHADPKPKQQAVLVWQAPHNVQPGQVYFTGTVLKEYTMFWSNIVSQVAQ</sequence>
<dbReference type="GO" id="GO:0016020">
    <property type="term" value="C:membrane"/>
    <property type="evidence" value="ECO:0000318"/>
    <property type="project" value="GO_Central"/>
</dbReference>
<reference evidence="3 4" key="2">
    <citation type="journal article" date="2010" name="Nucleic Acids Res.">
        <title>BeetleBase in 2010: revisions to provide comprehensive genomic information for Tribolium castaneum.</title>
        <authorList>
            <person name="Kim H.S."/>
            <person name="Murphy T."/>
            <person name="Xia J."/>
            <person name="Caragea D."/>
            <person name="Park Y."/>
            <person name="Beeman R.W."/>
            <person name="Lorenzen M.D."/>
            <person name="Butcher S."/>
            <person name="Manak J.R."/>
            <person name="Brown S.J."/>
        </authorList>
    </citation>
    <scope>GENOME REANNOTATION</scope>
    <source>
        <strain evidence="3 4">Georgia GA2</strain>
    </source>
</reference>
<accession>D6W8Z4</accession>
<dbReference type="OMA" id="LIWKAPQ"/>
<dbReference type="EMBL" id="KQ971312">
    <property type="protein sequence ID" value="EEZ98229.2"/>
    <property type="molecule type" value="Genomic_DNA"/>
</dbReference>
<evidence type="ECO:0000313" key="3">
    <source>
        <dbReference type="EMBL" id="EEZ98229.2"/>
    </source>
</evidence>
<name>D6W8Z4_TRICA</name>
<feature type="domain" description="Reelin" evidence="2">
    <location>
        <begin position="14"/>
        <end position="160"/>
    </location>
</feature>
<dbReference type="KEGG" id="tca:664160"/>
<dbReference type="InterPro" id="IPR042307">
    <property type="entry name" value="Reeler_sf"/>
</dbReference>
<keyword evidence="4" id="KW-1185">Reference proteome</keyword>
<dbReference type="PANTHER" id="PTHR45828:SF40">
    <property type="entry name" value="REELIN DOMAIN-CONTAINING PROTEIN"/>
    <property type="match status" value="1"/>
</dbReference>
<proteinExistence type="predicted"/>
<dbReference type="OrthoDB" id="2419613at2759"/>
<dbReference type="STRING" id="7070.D6W8Z4"/>
<evidence type="ECO:0000313" key="4">
    <source>
        <dbReference type="Proteomes" id="UP000007266"/>
    </source>
</evidence>
<dbReference type="InterPro" id="IPR051237">
    <property type="entry name" value="Ferric-chelate_Red/DefProt"/>
</dbReference>
<evidence type="ECO:0000256" key="1">
    <source>
        <dbReference type="SAM" id="SignalP"/>
    </source>
</evidence>
<reference evidence="3 4" key="1">
    <citation type="journal article" date="2008" name="Nature">
        <title>The genome of the model beetle and pest Tribolium castaneum.</title>
        <authorList>
            <consortium name="Tribolium Genome Sequencing Consortium"/>
            <person name="Richards S."/>
            <person name="Gibbs R.A."/>
            <person name="Weinstock G.M."/>
            <person name="Brown S.J."/>
            <person name="Denell R."/>
            <person name="Beeman R.W."/>
            <person name="Gibbs R."/>
            <person name="Beeman R.W."/>
            <person name="Brown S.J."/>
            <person name="Bucher G."/>
            <person name="Friedrich M."/>
            <person name="Grimmelikhuijzen C.J."/>
            <person name="Klingler M."/>
            <person name="Lorenzen M."/>
            <person name="Richards S."/>
            <person name="Roth S."/>
            <person name="Schroder R."/>
            <person name="Tautz D."/>
            <person name="Zdobnov E.M."/>
            <person name="Muzny D."/>
            <person name="Gibbs R.A."/>
            <person name="Weinstock G.M."/>
            <person name="Attaway T."/>
            <person name="Bell S."/>
            <person name="Buhay C.J."/>
            <person name="Chandrabose M.N."/>
            <person name="Chavez D."/>
            <person name="Clerk-Blankenburg K.P."/>
            <person name="Cree A."/>
            <person name="Dao M."/>
            <person name="Davis C."/>
            <person name="Chacko J."/>
            <person name="Dinh H."/>
            <person name="Dugan-Rocha S."/>
            <person name="Fowler G."/>
            <person name="Garner T.T."/>
            <person name="Garnes J."/>
            <person name="Gnirke A."/>
            <person name="Hawes A."/>
            <person name="Hernandez J."/>
            <person name="Hines S."/>
            <person name="Holder M."/>
            <person name="Hume J."/>
            <person name="Jhangiani S.N."/>
            <person name="Joshi V."/>
            <person name="Khan Z.M."/>
            <person name="Jackson L."/>
            <person name="Kovar C."/>
            <person name="Kowis A."/>
            <person name="Lee S."/>
            <person name="Lewis L.R."/>
            <person name="Margolis J."/>
            <person name="Morgan M."/>
            <person name="Nazareth L.V."/>
            <person name="Nguyen N."/>
            <person name="Okwuonu G."/>
            <person name="Parker D."/>
            <person name="Richards S."/>
            <person name="Ruiz S.J."/>
            <person name="Santibanez J."/>
            <person name="Savard J."/>
            <person name="Scherer S.E."/>
            <person name="Schneider B."/>
            <person name="Sodergren E."/>
            <person name="Tautz D."/>
            <person name="Vattahil S."/>
            <person name="Villasana D."/>
            <person name="White C.S."/>
            <person name="Wright R."/>
            <person name="Park Y."/>
            <person name="Beeman R.W."/>
            <person name="Lord J."/>
            <person name="Oppert B."/>
            <person name="Lorenzen M."/>
            <person name="Brown S."/>
            <person name="Wang L."/>
            <person name="Savard J."/>
            <person name="Tautz D."/>
            <person name="Richards S."/>
            <person name="Weinstock G."/>
            <person name="Gibbs R.A."/>
            <person name="Liu Y."/>
            <person name="Worley K."/>
            <person name="Weinstock G."/>
            <person name="Elsik C.G."/>
            <person name="Reese J.T."/>
            <person name="Elhaik E."/>
            <person name="Landan G."/>
            <person name="Graur D."/>
            <person name="Arensburger P."/>
            <person name="Atkinson P."/>
            <person name="Beeman R.W."/>
            <person name="Beidler J."/>
            <person name="Brown S.J."/>
            <person name="Demuth J.P."/>
            <person name="Drury D.W."/>
            <person name="Du Y.Z."/>
            <person name="Fujiwara H."/>
            <person name="Lorenzen M."/>
            <person name="Maselli V."/>
            <person name="Osanai M."/>
            <person name="Park Y."/>
            <person name="Robertson H.M."/>
            <person name="Tu Z."/>
            <person name="Wang J.J."/>
            <person name="Wang S."/>
            <person name="Richards S."/>
            <person name="Song H."/>
            <person name="Zhang L."/>
            <person name="Sodergren E."/>
            <person name="Werner D."/>
            <person name="Stanke M."/>
            <person name="Morgenstern B."/>
            <person name="Solovyev V."/>
            <person name="Kosarev P."/>
            <person name="Brown G."/>
            <person name="Chen H.C."/>
            <person name="Ermolaeva O."/>
            <person name="Hlavina W."/>
            <person name="Kapustin Y."/>
            <person name="Kiryutin B."/>
            <person name="Kitts P."/>
            <person name="Maglott D."/>
            <person name="Pruitt K."/>
            <person name="Sapojnikov V."/>
            <person name="Souvorov A."/>
            <person name="Mackey A.J."/>
            <person name="Waterhouse R.M."/>
            <person name="Wyder S."/>
            <person name="Zdobnov E.M."/>
            <person name="Zdobnov E.M."/>
            <person name="Wyder S."/>
            <person name="Kriventseva E.V."/>
            <person name="Kadowaki T."/>
            <person name="Bork P."/>
            <person name="Aranda M."/>
            <person name="Bao R."/>
            <person name="Beermann A."/>
            <person name="Berns N."/>
            <person name="Bolognesi R."/>
            <person name="Bonneton F."/>
            <person name="Bopp D."/>
            <person name="Brown S.J."/>
            <person name="Bucher G."/>
            <person name="Butts T."/>
            <person name="Chaumot A."/>
            <person name="Denell R.E."/>
            <person name="Ferrier D.E."/>
            <person name="Friedrich M."/>
            <person name="Gordon C.M."/>
            <person name="Jindra M."/>
            <person name="Klingler M."/>
            <person name="Lan Q."/>
            <person name="Lattorff H.M."/>
            <person name="Laudet V."/>
            <person name="von Levetsow C."/>
            <person name="Liu Z."/>
            <person name="Lutz R."/>
            <person name="Lynch J.A."/>
            <person name="da Fonseca R.N."/>
            <person name="Posnien N."/>
            <person name="Reuter R."/>
            <person name="Roth S."/>
            <person name="Savard J."/>
            <person name="Schinko J.B."/>
            <person name="Schmitt C."/>
            <person name="Schoppmeier M."/>
            <person name="Schroder R."/>
            <person name="Shippy T.D."/>
            <person name="Simonnet F."/>
            <person name="Marques-Souza H."/>
            <person name="Tautz D."/>
            <person name="Tomoyasu Y."/>
            <person name="Trauner J."/>
            <person name="Van der Zee M."/>
            <person name="Vervoort M."/>
            <person name="Wittkopp N."/>
            <person name="Wimmer E.A."/>
            <person name="Yang X."/>
            <person name="Jones A.K."/>
            <person name="Sattelle D.B."/>
            <person name="Ebert P.R."/>
            <person name="Nelson D."/>
            <person name="Scott J.G."/>
            <person name="Beeman R.W."/>
            <person name="Muthukrishnan S."/>
            <person name="Kramer K.J."/>
            <person name="Arakane Y."/>
            <person name="Beeman R.W."/>
            <person name="Zhu Q."/>
            <person name="Hogenkamp D."/>
            <person name="Dixit R."/>
            <person name="Oppert B."/>
            <person name="Jiang H."/>
            <person name="Zou Z."/>
            <person name="Marshall J."/>
            <person name="Elpidina E."/>
            <person name="Vinokurov K."/>
            <person name="Oppert C."/>
            <person name="Zou Z."/>
            <person name="Evans J."/>
            <person name="Lu Z."/>
            <person name="Zhao P."/>
            <person name="Sumathipala N."/>
            <person name="Altincicek B."/>
            <person name="Vilcinskas A."/>
            <person name="Williams M."/>
            <person name="Hultmark D."/>
            <person name="Hetru C."/>
            <person name="Jiang H."/>
            <person name="Grimmelikhuijzen C.J."/>
            <person name="Hauser F."/>
            <person name="Cazzamali G."/>
            <person name="Williamson M."/>
            <person name="Park Y."/>
            <person name="Li B."/>
            <person name="Tanaka Y."/>
            <person name="Predel R."/>
            <person name="Neupert S."/>
            <person name="Schachtner J."/>
            <person name="Verleyen P."/>
            <person name="Raible F."/>
            <person name="Bork P."/>
            <person name="Friedrich M."/>
            <person name="Walden K.K."/>
            <person name="Robertson H.M."/>
            <person name="Angeli S."/>
            <person name="Foret S."/>
            <person name="Bucher G."/>
            <person name="Schuetz S."/>
            <person name="Maleszka R."/>
            <person name="Wimmer E.A."/>
            <person name="Beeman R.W."/>
            <person name="Lorenzen M."/>
            <person name="Tomoyasu Y."/>
            <person name="Miller S.C."/>
            <person name="Grossmann D."/>
            <person name="Bucher G."/>
        </authorList>
    </citation>
    <scope>NUCLEOTIDE SEQUENCE [LARGE SCALE GENOMIC DNA]</scope>
    <source>
        <strain evidence="3 4">Georgia GA2</strain>
    </source>
</reference>
<feature type="chain" id="PRO_5007310593" evidence="1">
    <location>
        <begin position="20"/>
        <end position="160"/>
    </location>
</feature>
<dbReference type="Gene3D" id="2.60.40.4060">
    <property type="entry name" value="Reeler domain"/>
    <property type="match status" value="1"/>
</dbReference>
<dbReference type="InterPro" id="IPR002861">
    <property type="entry name" value="Reeler_dom"/>
</dbReference>